<dbReference type="InterPro" id="IPR054491">
    <property type="entry name" value="MGH1-like_GH"/>
</dbReference>
<feature type="domain" description="Mannosylglycerate hydrolase MGH1-like glycoside hydrolase" evidence="3">
    <location>
        <begin position="434"/>
        <end position="623"/>
    </location>
</feature>
<feature type="region of interest" description="Disordered" evidence="1">
    <location>
        <begin position="1"/>
        <end position="34"/>
    </location>
</feature>
<dbReference type="Pfam" id="PF22422">
    <property type="entry name" value="MGH1-like_GH"/>
    <property type="match status" value="1"/>
</dbReference>
<sequence length="718" mass="79759">MAQLRPTPANPTPDKPQDPTRPGSQARALPPELGPNPISLVSGATFMYSDPVGDVPAGTIGGLVHRDTRLLNQWVLTIDGLRLLELRSSVVDHYSAQFFLTNPALPDLPANSLAVRRLRYLGEGLHERIELVSFAPERVRFELRLEVGNDFADILEMKTTIRDRSERIHRGHAPDGSLLLFHYEQDGFTAQTSIRSTPAPERLEGDHLVWTIDLAPREFWRVELNVPVSPGFGVTEAVRGDIADIFHHRVEDPAARWLAGAAELSSDHQVLERAVAQTRSDMSALRMEMTLGQERISLPAAGMPWFLTLFGRDTLITAYQALTFGPRLAKGTLLALARHQGRQCEDFTDEEPGKILHEVRFGELTQQGLMPYDPYYGTADATQLWLILLSEYWRWTRDDNLVRSLRGNALAALNWIDRYGDRDGDGYVEYATRSPEGLGNQCWRDSWDGVRFADGRLPVLPIATCEIQGYTYDAKLRLAELADGPLADPALADRLRTDAHRLRESFNRDFWIAERGGYYAVGLDGDKNKIDSMTSNLGHLLWSGIVPQERAPALARQLLSEDMFSGWGIRTLSRGDAPYNALGYHLGTVWPHDTSISVLGLSRYGFRDEANQVALALLDTAAQFGDRLPEAIAGFERERTLFAIPYPTACSPQAWASGAPLNLTRAMLGLHPVDGQLVADPVVPPEVGRIKIRGIAAFGHRWDVEAVGTDGYVRLAAD</sequence>
<keyword evidence="5" id="KW-1185">Reference proteome</keyword>
<feature type="domain" description="Putative glycogen debranching enzyme N-terminal" evidence="2">
    <location>
        <begin position="40"/>
        <end position="224"/>
    </location>
</feature>
<dbReference type="GO" id="GO:0005975">
    <property type="term" value="P:carbohydrate metabolic process"/>
    <property type="evidence" value="ECO:0007669"/>
    <property type="project" value="InterPro"/>
</dbReference>
<dbReference type="InterPro" id="IPR012341">
    <property type="entry name" value="6hp_glycosidase-like_sf"/>
</dbReference>
<dbReference type="AlphaFoldDB" id="A0A1C4WEF0"/>
<dbReference type="RefSeq" id="WP_091262015.1">
    <property type="nucleotide sequence ID" value="NZ_FMCS01000003.1"/>
</dbReference>
<dbReference type="SUPFAM" id="SSF48208">
    <property type="entry name" value="Six-hairpin glycosidases"/>
    <property type="match status" value="1"/>
</dbReference>
<protein>
    <submittedName>
        <fullName evidence="4">Glycogen debranching enzyme (Alpha-1,6-glucosidase)</fullName>
    </submittedName>
</protein>
<dbReference type="InterPro" id="IPR032856">
    <property type="entry name" value="GDE_N_bis"/>
</dbReference>
<evidence type="ECO:0000256" key="1">
    <source>
        <dbReference type="SAM" id="MobiDB-lite"/>
    </source>
</evidence>
<evidence type="ECO:0000313" key="5">
    <source>
        <dbReference type="Proteomes" id="UP000199629"/>
    </source>
</evidence>
<dbReference type="Proteomes" id="UP000199629">
    <property type="component" value="Unassembled WGS sequence"/>
</dbReference>
<proteinExistence type="predicted"/>
<gene>
    <name evidence="4" type="ORF">GA0070214_103495</name>
</gene>
<dbReference type="Gene3D" id="1.50.10.10">
    <property type="match status" value="1"/>
</dbReference>
<dbReference type="Pfam" id="PF14742">
    <property type="entry name" value="GDE_N_bis"/>
    <property type="match status" value="1"/>
</dbReference>
<evidence type="ECO:0000259" key="3">
    <source>
        <dbReference type="Pfam" id="PF22422"/>
    </source>
</evidence>
<accession>A0A1C4WEF0</accession>
<dbReference type="EMBL" id="FMCS01000003">
    <property type="protein sequence ID" value="SCE94617.1"/>
    <property type="molecule type" value="Genomic_DNA"/>
</dbReference>
<reference evidence="5" key="1">
    <citation type="submission" date="2016-06" db="EMBL/GenBank/DDBJ databases">
        <authorList>
            <person name="Varghese N."/>
            <person name="Submissions Spin"/>
        </authorList>
    </citation>
    <scope>NUCLEOTIDE SEQUENCE [LARGE SCALE GENOMIC DNA]</scope>
    <source>
        <strain evidence="5">DSM 45246</strain>
    </source>
</reference>
<dbReference type="InterPro" id="IPR008928">
    <property type="entry name" value="6-hairpin_glycosidase_sf"/>
</dbReference>
<name>A0A1C4WEF0_9ACTN</name>
<evidence type="ECO:0000259" key="2">
    <source>
        <dbReference type="Pfam" id="PF14742"/>
    </source>
</evidence>
<organism evidence="4 5">
    <name type="scientific">Micromonospora chaiyaphumensis</name>
    <dbReference type="NCBI Taxonomy" id="307119"/>
    <lineage>
        <taxon>Bacteria</taxon>
        <taxon>Bacillati</taxon>
        <taxon>Actinomycetota</taxon>
        <taxon>Actinomycetes</taxon>
        <taxon>Micromonosporales</taxon>
        <taxon>Micromonosporaceae</taxon>
        <taxon>Micromonospora</taxon>
    </lineage>
</organism>
<evidence type="ECO:0000313" key="4">
    <source>
        <dbReference type="EMBL" id="SCE94617.1"/>
    </source>
</evidence>